<evidence type="ECO:0000313" key="3">
    <source>
        <dbReference type="Proteomes" id="UP000473531"/>
    </source>
</evidence>
<sequence length="178" mass="18490">MLKTLTVATAMMALAVPQIAHAQACVAEADLSDTIIYAMPSLVAAFDTKCGKSVPAASMTMLRSTQFLGKYTPLQAKSWPGAKRVLAGYAQSKASGAGSGNDIGALINSMPAETMRPFVDAMVQQEAAKAIPAKECGNIGRAITLLAPLPAENIGRLAGFLFSMTNVKNPAICKNGKS</sequence>
<gene>
    <name evidence="2" type="ORF">GRI44_05075</name>
</gene>
<feature type="chain" id="PRO_5026939758" evidence="1">
    <location>
        <begin position="23"/>
        <end position="178"/>
    </location>
</feature>
<organism evidence="2 3">
    <name type="scientific">Allopontixanthobacter confluentis</name>
    <dbReference type="NCBI Taxonomy" id="1849021"/>
    <lineage>
        <taxon>Bacteria</taxon>
        <taxon>Pseudomonadati</taxon>
        <taxon>Pseudomonadota</taxon>
        <taxon>Alphaproteobacteria</taxon>
        <taxon>Sphingomonadales</taxon>
        <taxon>Erythrobacteraceae</taxon>
        <taxon>Allopontixanthobacter</taxon>
    </lineage>
</organism>
<dbReference type="EMBL" id="WTYU01000001">
    <property type="protein sequence ID" value="MXP14119.1"/>
    <property type="molecule type" value="Genomic_DNA"/>
</dbReference>
<reference evidence="2 3" key="1">
    <citation type="submission" date="2019-12" db="EMBL/GenBank/DDBJ databases">
        <title>Genomic-based taxomic classification of the family Erythrobacteraceae.</title>
        <authorList>
            <person name="Xu L."/>
        </authorList>
    </citation>
    <scope>NUCLEOTIDE SEQUENCE [LARGE SCALE GENOMIC DNA]</scope>
    <source>
        <strain evidence="2 3">KCTC 52259</strain>
    </source>
</reference>
<dbReference type="Proteomes" id="UP000473531">
    <property type="component" value="Unassembled WGS sequence"/>
</dbReference>
<evidence type="ECO:0000313" key="2">
    <source>
        <dbReference type="EMBL" id="MXP14119.1"/>
    </source>
</evidence>
<comment type="caution">
    <text evidence="2">The sequence shown here is derived from an EMBL/GenBank/DDBJ whole genome shotgun (WGS) entry which is preliminary data.</text>
</comment>
<keyword evidence="3" id="KW-1185">Reference proteome</keyword>
<proteinExistence type="predicted"/>
<evidence type="ECO:0000256" key="1">
    <source>
        <dbReference type="SAM" id="SignalP"/>
    </source>
</evidence>
<dbReference type="OrthoDB" id="7594050at2"/>
<protein>
    <submittedName>
        <fullName evidence="2">Uncharacterized protein</fullName>
    </submittedName>
</protein>
<feature type="signal peptide" evidence="1">
    <location>
        <begin position="1"/>
        <end position="22"/>
    </location>
</feature>
<dbReference type="RefSeq" id="WP_160600319.1">
    <property type="nucleotide sequence ID" value="NZ_WTYU01000001.1"/>
</dbReference>
<name>A0A6L7GDV0_9SPHN</name>
<dbReference type="AlphaFoldDB" id="A0A6L7GDV0"/>
<keyword evidence="1" id="KW-0732">Signal</keyword>
<accession>A0A6L7GDV0</accession>